<evidence type="ECO:0000313" key="2">
    <source>
        <dbReference type="Proteomes" id="UP001432322"/>
    </source>
</evidence>
<evidence type="ECO:0000313" key="1">
    <source>
        <dbReference type="EMBL" id="GMT18218.1"/>
    </source>
</evidence>
<gene>
    <name evidence="1" type="ORF">PFISCL1PPCAC_9515</name>
</gene>
<reference evidence="1" key="1">
    <citation type="submission" date="2023-10" db="EMBL/GenBank/DDBJ databases">
        <title>Genome assembly of Pristionchus species.</title>
        <authorList>
            <person name="Yoshida K."/>
            <person name="Sommer R.J."/>
        </authorList>
    </citation>
    <scope>NUCLEOTIDE SEQUENCE</scope>
    <source>
        <strain evidence="1">RS5133</strain>
    </source>
</reference>
<organism evidence="1 2">
    <name type="scientific">Pristionchus fissidentatus</name>
    <dbReference type="NCBI Taxonomy" id="1538716"/>
    <lineage>
        <taxon>Eukaryota</taxon>
        <taxon>Metazoa</taxon>
        <taxon>Ecdysozoa</taxon>
        <taxon>Nematoda</taxon>
        <taxon>Chromadorea</taxon>
        <taxon>Rhabditida</taxon>
        <taxon>Rhabditina</taxon>
        <taxon>Diplogasteromorpha</taxon>
        <taxon>Diplogasteroidea</taxon>
        <taxon>Neodiplogasteridae</taxon>
        <taxon>Pristionchus</taxon>
    </lineage>
</organism>
<dbReference type="AlphaFoldDB" id="A0AAV5VJ07"/>
<feature type="non-terminal residue" evidence="1">
    <location>
        <position position="113"/>
    </location>
</feature>
<keyword evidence="2" id="KW-1185">Reference proteome</keyword>
<protein>
    <submittedName>
        <fullName evidence="1">Uncharacterized protein</fullName>
    </submittedName>
</protein>
<comment type="caution">
    <text evidence="1">The sequence shown here is derived from an EMBL/GenBank/DDBJ whole genome shotgun (WGS) entry which is preliminary data.</text>
</comment>
<name>A0AAV5VJ07_9BILA</name>
<sequence length="113" mass="12211">NTEWAWQKRGKVCEGRGGGGHTTCGRVSDVTLICGSSSAGSQRRLQQTQPAAPPPQLQLSFCWPADQSTVRAAAPPPLLRVLQQALPPVARESPTGLWPVCGRCLQRLQQLQQ</sequence>
<accession>A0AAV5VJ07</accession>
<feature type="non-terminal residue" evidence="1">
    <location>
        <position position="1"/>
    </location>
</feature>
<dbReference type="EMBL" id="BTSY01000003">
    <property type="protein sequence ID" value="GMT18218.1"/>
    <property type="molecule type" value="Genomic_DNA"/>
</dbReference>
<proteinExistence type="predicted"/>
<dbReference type="Proteomes" id="UP001432322">
    <property type="component" value="Unassembled WGS sequence"/>
</dbReference>